<evidence type="ECO:0000313" key="3">
    <source>
        <dbReference type="Proteomes" id="UP000600565"/>
    </source>
</evidence>
<evidence type="ECO:0000256" key="1">
    <source>
        <dbReference type="SAM" id="Phobius"/>
    </source>
</evidence>
<keyword evidence="1" id="KW-1133">Transmembrane helix</keyword>
<reference evidence="2 3" key="1">
    <citation type="submission" date="2020-08" db="EMBL/GenBank/DDBJ databases">
        <title>A Genomic Blueprint of the Chicken Gut Microbiome.</title>
        <authorList>
            <person name="Gilroy R."/>
            <person name="Ravi A."/>
            <person name="Getino M."/>
            <person name="Pursley I."/>
            <person name="Horton D.L."/>
            <person name="Alikhan N.-F."/>
            <person name="Baker D."/>
            <person name="Gharbi K."/>
            <person name="Hall N."/>
            <person name="Watson M."/>
            <person name="Adriaenssens E.M."/>
            <person name="Foster-Nyarko E."/>
            <person name="Jarju S."/>
            <person name="Secka A."/>
            <person name="Antonio M."/>
            <person name="Oren A."/>
            <person name="Chaudhuri R."/>
            <person name="La Ragione R.M."/>
            <person name="Hildebrand F."/>
            <person name="Pallen M.J."/>
        </authorList>
    </citation>
    <scope>NUCLEOTIDE SEQUENCE [LARGE SCALE GENOMIC DNA]</scope>
    <source>
        <strain evidence="2 3">Sa1YVA6</strain>
    </source>
</reference>
<keyword evidence="3" id="KW-1185">Reference proteome</keyword>
<comment type="caution">
    <text evidence="2">The sequence shown here is derived from an EMBL/GenBank/DDBJ whole genome shotgun (WGS) entry which is preliminary data.</text>
</comment>
<feature type="transmembrane region" description="Helical" evidence="1">
    <location>
        <begin position="225"/>
        <end position="252"/>
    </location>
</feature>
<sequence>MRRYFVFELKQFFTSKKNIAVFALLTFAALFYAFKLAPAYDPIEKVDYDEIEARYLTRAEFLDSMFGKSLYGYHESVGHAVSMFGFLNPYDERRLQALDEGDLRKYADETSAWYYYTNVYTYRNELLAYNPRYYMEDRRFAEEEAYYAYFEQFQRYDTYKRVWYDLTIEILEQRTALQTLERLLKGPLPYILLIATLLLTIDIVTKDRRHPSVLKGFPIADWKRLLVKVFVGLIGSVFLWIPIIVGLMIVGFQFGSGNLDLPVPVYGYELIANEQGKFVHMSMGIFLFRCFLLLATWMVVIVSAVLLCSIIFRQEMFNLLVGGLLIFGDRFYASRGVGYFWNVEYFPISYVQVGNIVSKYQNFYFTSEGLHDMLGLKLLLASAAIILVLTLLISLSKRFRLIK</sequence>
<dbReference type="Proteomes" id="UP000600565">
    <property type="component" value="Unassembled WGS sequence"/>
</dbReference>
<keyword evidence="1" id="KW-0472">Membrane</keyword>
<feature type="transmembrane region" description="Helical" evidence="1">
    <location>
        <begin position="374"/>
        <end position="395"/>
    </location>
</feature>
<evidence type="ECO:0000313" key="2">
    <source>
        <dbReference type="EMBL" id="MBD8031977.1"/>
    </source>
</evidence>
<feature type="transmembrane region" description="Helical" evidence="1">
    <location>
        <begin position="286"/>
        <end position="312"/>
    </location>
</feature>
<dbReference type="RefSeq" id="WP_191702583.1">
    <property type="nucleotide sequence ID" value="NZ_JACSPW010000001.1"/>
</dbReference>
<feature type="transmembrane region" description="Helical" evidence="1">
    <location>
        <begin position="187"/>
        <end position="204"/>
    </location>
</feature>
<dbReference type="EMBL" id="JACSPW010000001">
    <property type="protein sequence ID" value="MBD8031977.1"/>
    <property type="molecule type" value="Genomic_DNA"/>
</dbReference>
<name>A0ABR8XJ78_9BACL</name>
<feature type="transmembrane region" description="Helical" evidence="1">
    <location>
        <begin position="319"/>
        <end position="341"/>
    </location>
</feature>
<protein>
    <submittedName>
        <fullName evidence="2">ABC transporter permease</fullName>
    </submittedName>
</protein>
<gene>
    <name evidence="2" type="ORF">H9632_02770</name>
</gene>
<keyword evidence="1" id="KW-0812">Transmembrane</keyword>
<proteinExistence type="predicted"/>
<accession>A0ABR8XJ78</accession>
<organism evidence="2 3">
    <name type="scientific">Solibacillus merdavium</name>
    <dbReference type="NCBI Taxonomy" id="2762218"/>
    <lineage>
        <taxon>Bacteria</taxon>
        <taxon>Bacillati</taxon>
        <taxon>Bacillota</taxon>
        <taxon>Bacilli</taxon>
        <taxon>Bacillales</taxon>
        <taxon>Caryophanaceae</taxon>
        <taxon>Solibacillus</taxon>
    </lineage>
</organism>